<dbReference type="PANTHER" id="PTHR48094:SF19">
    <property type="entry name" value="DJ-1_PFPI DOMAIN-CONTAINING PROTEIN"/>
    <property type="match status" value="1"/>
</dbReference>
<dbReference type="OrthoDB" id="6003696at2"/>
<dbReference type="Proteomes" id="UP000305100">
    <property type="component" value="Unassembled WGS sequence"/>
</dbReference>
<proteinExistence type="predicted"/>
<dbReference type="EMBL" id="VBSX01000028">
    <property type="protein sequence ID" value="TLQ17960.1"/>
    <property type="molecule type" value="Genomic_DNA"/>
</dbReference>
<accession>A0A5R9CSS3</accession>
<dbReference type="PANTHER" id="PTHR48094">
    <property type="entry name" value="PROTEIN/NUCLEIC ACID DEGLYCASE DJ-1-RELATED"/>
    <property type="match status" value="1"/>
</dbReference>
<evidence type="ECO:0000313" key="2">
    <source>
        <dbReference type="EMBL" id="TLQ17960.1"/>
    </source>
</evidence>
<dbReference type="Pfam" id="PF01965">
    <property type="entry name" value="DJ-1_PfpI"/>
    <property type="match status" value="1"/>
</dbReference>
<dbReference type="Gene3D" id="3.40.50.880">
    <property type="match status" value="1"/>
</dbReference>
<keyword evidence="2" id="KW-0315">Glutamine amidotransferase</keyword>
<evidence type="ECO:0000313" key="3">
    <source>
        <dbReference type="Proteomes" id="UP000305100"/>
    </source>
</evidence>
<dbReference type="InterPro" id="IPR002818">
    <property type="entry name" value="DJ-1/PfpI"/>
</dbReference>
<feature type="domain" description="DJ-1/PfpI" evidence="1">
    <location>
        <begin position="2"/>
        <end position="163"/>
    </location>
</feature>
<dbReference type="GO" id="GO:0016740">
    <property type="term" value="F:transferase activity"/>
    <property type="evidence" value="ECO:0007669"/>
    <property type="project" value="UniProtKB-KW"/>
</dbReference>
<evidence type="ECO:0000259" key="1">
    <source>
        <dbReference type="Pfam" id="PF01965"/>
    </source>
</evidence>
<keyword evidence="2" id="KW-0808">Transferase</keyword>
<comment type="caution">
    <text evidence="2">The sequence shown here is derived from an EMBL/GenBank/DDBJ whole genome shotgun (WGS) entry which is preliminary data.</text>
</comment>
<dbReference type="SUPFAM" id="SSF52317">
    <property type="entry name" value="Class I glutamine amidotransferase-like"/>
    <property type="match status" value="1"/>
</dbReference>
<organism evidence="2 3">
    <name type="scientific">Lentilactobacillus parafarraginis</name>
    <dbReference type="NCBI Taxonomy" id="390842"/>
    <lineage>
        <taxon>Bacteria</taxon>
        <taxon>Bacillati</taxon>
        <taxon>Bacillota</taxon>
        <taxon>Bacilli</taxon>
        <taxon>Lactobacillales</taxon>
        <taxon>Lactobacillaceae</taxon>
        <taxon>Lentilactobacillus</taxon>
    </lineage>
</organism>
<reference evidence="2 3" key="1">
    <citation type="submission" date="2019-05" db="EMBL/GenBank/DDBJ databases">
        <title>The metagenome of a microbial culture collection derived from dairy environment covers the genomic content of the human microbiome.</title>
        <authorList>
            <person name="Roder T."/>
            <person name="Wuthrich D."/>
            <person name="Sattari Z."/>
            <person name="Von Ah U."/>
            <person name="Bar C."/>
            <person name="Ronchi F."/>
            <person name="Macpherson A.J."/>
            <person name="Ganal-Vonarburg S.C."/>
            <person name="Bruggmann R."/>
            <person name="Vergeres G."/>
        </authorList>
    </citation>
    <scope>NUCLEOTIDE SEQUENCE [LARGE SCALE GENOMIC DNA]</scope>
    <source>
        <strain evidence="2 3">FAM 1079</strain>
    </source>
</reference>
<sequence length="201" mass="22906">MKQAVFVMMQQFSDWEGAYLTSQLNAADNWQVKTASDNQYVKSIGGLNVRVDYLLEDIPDDINLLVLIGGNSWNLNSKRLKTTISKTLNDPDKTVAAICGAVDYLARNGLLNKYRHTGNAVYLWKDYSEYTNQKCFERKQSVVDQNLITANGTAPLEFTERVLNNIHFDTPTSIHKSVNLYRIGYYQYISRYGDPFGNSHD</sequence>
<dbReference type="RefSeq" id="WP_138467803.1">
    <property type="nucleotide sequence ID" value="NZ_VBSX01000028.1"/>
</dbReference>
<dbReference type="InterPro" id="IPR050325">
    <property type="entry name" value="Prot/Nucl_acid_deglycase"/>
</dbReference>
<name>A0A5R9CSS3_9LACO</name>
<dbReference type="InterPro" id="IPR029062">
    <property type="entry name" value="Class_I_gatase-like"/>
</dbReference>
<gene>
    <name evidence="2" type="ORF">FEZ41_10680</name>
</gene>
<dbReference type="GO" id="GO:0005737">
    <property type="term" value="C:cytoplasm"/>
    <property type="evidence" value="ECO:0007669"/>
    <property type="project" value="TreeGrafter"/>
</dbReference>
<dbReference type="AlphaFoldDB" id="A0A5R9CSS3"/>
<protein>
    <submittedName>
        <fullName evidence="2">Glutamine amidotransferase</fullName>
    </submittedName>
</protein>